<dbReference type="InterPro" id="IPR036876">
    <property type="entry name" value="UVR_dom_sf"/>
</dbReference>
<keyword evidence="2" id="KW-0227">DNA damage</keyword>
<evidence type="ECO:0000313" key="8">
    <source>
        <dbReference type="EMBL" id="AIQ64536.1"/>
    </source>
</evidence>
<dbReference type="InterPro" id="IPR050066">
    <property type="entry name" value="UvrABC_protein_C"/>
</dbReference>
<feature type="domain" description="GIY-YIG" evidence="7">
    <location>
        <begin position="10"/>
        <end position="89"/>
    </location>
</feature>
<dbReference type="AlphaFoldDB" id="A0A089LSM3"/>
<proteinExistence type="predicted"/>
<name>A0A089LSM3_9BACL</name>
<keyword evidence="5" id="KW-0234">DNA repair</keyword>
<dbReference type="STRING" id="169760.PSTEL_16960"/>
<dbReference type="GO" id="GO:0006289">
    <property type="term" value="P:nucleotide-excision repair"/>
    <property type="evidence" value="ECO:0007669"/>
    <property type="project" value="InterPro"/>
</dbReference>
<evidence type="ECO:0000256" key="2">
    <source>
        <dbReference type="ARBA" id="ARBA00022763"/>
    </source>
</evidence>
<gene>
    <name evidence="8" type="ORF">PSTEL_16960</name>
</gene>
<dbReference type="GO" id="GO:0009380">
    <property type="term" value="C:excinuclease repair complex"/>
    <property type="evidence" value="ECO:0007669"/>
    <property type="project" value="TreeGrafter"/>
</dbReference>
<dbReference type="FunFam" id="3.40.1440.10:FF:000001">
    <property type="entry name" value="UvrABC system protein C"/>
    <property type="match status" value="1"/>
</dbReference>
<dbReference type="PANTHER" id="PTHR30562:SF1">
    <property type="entry name" value="UVRABC SYSTEM PROTEIN C"/>
    <property type="match status" value="1"/>
</dbReference>
<dbReference type="Gene3D" id="3.40.1440.10">
    <property type="entry name" value="GIY-YIG endonuclease"/>
    <property type="match status" value="1"/>
</dbReference>
<dbReference type="InterPro" id="IPR001943">
    <property type="entry name" value="UVR_dom"/>
</dbReference>
<dbReference type="InterPro" id="IPR035901">
    <property type="entry name" value="GIY-YIG_endonuc_sf"/>
</dbReference>
<dbReference type="InterPro" id="IPR000305">
    <property type="entry name" value="GIY-YIG_endonuc"/>
</dbReference>
<feature type="domain" description="UVR" evidence="6">
    <location>
        <begin position="198"/>
        <end position="233"/>
    </location>
</feature>
<keyword evidence="3" id="KW-0228">DNA excision</keyword>
<evidence type="ECO:0000256" key="5">
    <source>
        <dbReference type="ARBA" id="ARBA00023204"/>
    </source>
</evidence>
<dbReference type="GO" id="GO:0004518">
    <property type="term" value="F:nuclease activity"/>
    <property type="evidence" value="ECO:0007669"/>
    <property type="project" value="UniProtKB-KW"/>
</dbReference>
<protein>
    <recommendedName>
        <fullName evidence="10">Excinuclease ABC subunit C</fullName>
    </recommendedName>
</protein>
<evidence type="ECO:0000256" key="3">
    <source>
        <dbReference type="ARBA" id="ARBA00022769"/>
    </source>
</evidence>
<dbReference type="Proteomes" id="UP000029507">
    <property type="component" value="Chromosome"/>
</dbReference>
<dbReference type="EMBL" id="CP009286">
    <property type="protein sequence ID" value="AIQ64536.1"/>
    <property type="molecule type" value="Genomic_DNA"/>
</dbReference>
<dbReference type="InterPro" id="IPR047296">
    <property type="entry name" value="GIY-YIG_UvrC_Cho"/>
</dbReference>
<sequence length="361" mass="40718">MKDIAASLPQSPGVYLMKDSLGHVIYVGKSKNLKKRVQSYFYNNKSHSPKVKKLVQHVRDLEYRVTDTEFEAFMLECRLIHEIKPMYNRKMKNPLGYPYILIGPGPGLKRMKVSADLPEEEGWRALGPYTSSRGSVERAVQDFRECFRLDCNHASSGNSACLNHSLGLCRGACLGGEAEAQYHRLIDRFAALLGGEDGSLEEEIQAEMAAAAEVFDFEAAARYRDCLKSIGFLLRQRQVARFAEANRKLLVMERMDEGSAKLFLIRRNLVLFSGIFDVSNVDRLPEGFEEIVRAGFEEVSAAAEQEIGREEFDEAQIIYSYVKSSTCRHLEIQDDWLEAGDESLCEGLADFLRTGWSQDGA</sequence>
<keyword evidence="4" id="KW-0267">Excision nuclease</keyword>
<dbReference type="OrthoDB" id="9804933at2"/>
<reference evidence="8 9" key="1">
    <citation type="submission" date="2014-08" db="EMBL/GenBank/DDBJ databases">
        <title>Comparative genomics of the Paenibacillus odorifer group.</title>
        <authorList>
            <person name="den Bakker H.C."/>
            <person name="Tsai Y.-C."/>
            <person name="Martin N."/>
            <person name="Korlach J."/>
            <person name="Wiedmann M."/>
        </authorList>
    </citation>
    <scope>NUCLEOTIDE SEQUENCE [LARGE SCALE GENOMIC DNA]</scope>
    <source>
        <strain evidence="8 9">DSM 14472</strain>
    </source>
</reference>
<evidence type="ECO:0000256" key="4">
    <source>
        <dbReference type="ARBA" id="ARBA00022881"/>
    </source>
</evidence>
<dbReference type="Pfam" id="PF01541">
    <property type="entry name" value="GIY-YIG"/>
    <property type="match status" value="1"/>
</dbReference>
<keyword evidence="9" id="KW-1185">Reference proteome</keyword>
<dbReference type="Pfam" id="PF02151">
    <property type="entry name" value="UVR"/>
    <property type="match status" value="1"/>
</dbReference>
<dbReference type="PROSITE" id="PS50151">
    <property type="entry name" value="UVR"/>
    <property type="match status" value="1"/>
</dbReference>
<evidence type="ECO:0000313" key="9">
    <source>
        <dbReference type="Proteomes" id="UP000029507"/>
    </source>
</evidence>
<dbReference type="KEGG" id="pste:PSTEL_16960"/>
<evidence type="ECO:0000259" key="7">
    <source>
        <dbReference type="PROSITE" id="PS50164"/>
    </source>
</evidence>
<dbReference type="HOGENOM" id="CLU_014841_4_1_9"/>
<dbReference type="SMART" id="SM00465">
    <property type="entry name" value="GIYc"/>
    <property type="match status" value="1"/>
</dbReference>
<organism evidence="8 9">
    <name type="scientific">Paenibacillus stellifer</name>
    <dbReference type="NCBI Taxonomy" id="169760"/>
    <lineage>
        <taxon>Bacteria</taxon>
        <taxon>Bacillati</taxon>
        <taxon>Bacillota</taxon>
        <taxon>Bacilli</taxon>
        <taxon>Bacillales</taxon>
        <taxon>Paenibacillaceae</taxon>
        <taxon>Paenibacillus</taxon>
    </lineage>
</organism>
<dbReference type="CDD" id="cd10434">
    <property type="entry name" value="GIY-YIG_UvrC_Cho"/>
    <property type="match status" value="1"/>
</dbReference>
<dbReference type="SUPFAM" id="SSF82771">
    <property type="entry name" value="GIY-YIG endonuclease"/>
    <property type="match status" value="1"/>
</dbReference>
<evidence type="ECO:0000259" key="6">
    <source>
        <dbReference type="PROSITE" id="PS50151"/>
    </source>
</evidence>
<evidence type="ECO:0000256" key="1">
    <source>
        <dbReference type="ARBA" id="ARBA00022490"/>
    </source>
</evidence>
<dbReference type="SUPFAM" id="SSF46600">
    <property type="entry name" value="C-terminal UvrC-binding domain of UvrB"/>
    <property type="match status" value="1"/>
</dbReference>
<accession>A0A089LSM3</accession>
<dbReference type="PROSITE" id="PS50164">
    <property type="entry name" value="GIY_YIG"/>
    <property type="match status" value="1"/>
</dbReference>
<dbReference type="PANTHER" id="PTHR30562">
    <property type="entry name" value="UVRC/OXIDOREDUCTASE"/>
    <property type="match status" value="1"/>
</dbReference>
<keyword evidence="1" id="KW-0963">Cytoplasm</keyword>
<dbReference type="RefSeq" id="WP_038701097.1">
    <property type="nucleotide sequence ID" value="NZ_CP009286.1"/>
</dbReference>
<evidence type="ECO:0008006" key="10">
    <source>
        <dbReference type="Google" id="ProtNLM"/>
    </source>
</evidence>